<protein>
    <submittedName>
        <fullName evidence="1">Uncharacterized protein</fullName>
    </submittedName>
</protein>
<reference evidence="1 2" key="1">
    <citation type="submission" date="2024-08" db="EMBL/GenBank/DDBJ databases">
        <title>Gnathostoma spinigerum genome.</title>
        <authorList>
            <person name="Gonzalez-Bertolin B."/>
            <person name="Monzon S."/>
            <person name="Zaballos A."/>
            <person name="Jimenez P."/>
            <person name="Dekumyoy P."/>
            <person name="Varona S."/>
            <person name="Cuesta I."/>
            <person name="Sumanam S."/>
            <person name="Adisakwattana P."/>
            <person name="Gasser R.B."/>
            <person name="Hernandez-Gonzalez A."/>
            <person name="Young N.D."/>
            <person name="Perteguer M.J."/>
        </authorList>
    </citation>
    <scope>NUCLEOTIDE SEQUENCE [LARGE SCALE GENOMIC DNA]</scope>
    <source>
        <strain evidence="1">AL3</strain>
        <tissue evidence="1">Liver</tissue>
    </source>
</reference>
<dbReference type="Proteomes" id="UP001608902">
    <property type="component" value="Unassembled WGS sequence"/>
</dbReference>
<accession>A0ABD6F2Z8</accession>
<name>A0ABD6F2Z8_9BILA</name>
<proteinExistence type="predicted"/>
<comment type="caution">
    <text evidence="1">The sequence shown here is derived from an EMBL/GenBank/DDBJ whole genome shotgun (WGS) entry which is preliminary data.</text>
</comment>
<organism evidence="1 2">
    <name type="scientific">Gnathostoma spinigerum</name>
    <dbReference type="NCBI Taxonomy" id="75299"/>
    <lineage>
        <taxon>Eukaryota</taxon>
        <taxon>Metazoa</taxon>
        <taxon>Ecdysozoa</taxon>
        <taxon>Nematoda</taxon>
        <taxon>Chromadorea</taxon>
        <taxon>Rhabditida</taxon>
        <taxon>Spirurina</taxon>
        <taxon>Gnathostomatomorpha</taxon>
        <taxon>Gnathostomatoidea</taxon>
        <taxon>Gnathostomatidae</taxon>
        <taxon>Gnathostoma</taxon>
    </lineage>
</organism>
<dbReference type="EMBL" id="JBGFUD010014234">
    <property type="protein sequence ID" value="MFH4983872.1"/>
    <property type="molecule type" value="Genomic_DNA"/>
</dbReference>
<gene>
    <name evidence="1" type="ORF">AB6A40_010581</name>
</gene>
<dbReference type="AlphaFoldDB" id="A0ABD6F2Z8"/>
<sequence length="96" mass="10860">MLARGKGLYQPFLLNSCDALLRYTFSTQLTLFIARITSRRMTELYNFSSGLESSMESELCYRGMCSNTLNISSHRIHTTSSLVQHVETRPSAFSAL</sequence>
<keyword evidence="2" id="KW-1185">Reference proteome</keyword>
<evidence type="ECO:0000313" key="2">
    <source>
        <dbReference type="Proteomes" id="UP001608902"/>
    </source>
</evidence>
<evidence type="ECO:0000313" key="1">
    <source>
        <dbReference type="EMBL" id="MFH4983872.1"/>
    </source>
</evidence>